<keyword evidence="8" id="KW-0732">Signal</keyword>
<feature type="domain" description="L,D-TPase catalytic" evidence="9">
    <location>
        <begin position="229"/>
        <end position="420"/>
    </location>
</feature>
<feature type="active site" description="Proton donor/acceptor" evidence="7">
    <location>
        <position position="363"/>
    </location>
</feature>
<dbReference type="CDD" id="cd16913">
    <property type="entry name" value="YkuD_like"/>
    <property type="match status" value="1"/>
</dbReference>
<gene>
    <name evidence="10" type="ORF">KZ820_01430</name>
</gene>
<keyword evidence="4 7" id="KW-0133">Cell shape</keyword>
<organism evidence="10 11">
    <name type="scientific">Sphingomonas citri</name>
    <dbReference type="NCBI Taxonomy" id="2862499"/>
    <lineage>
        <taxon>Bacteria</taxon>
        <taxon>Pseudomonadati</taxon>
        <taxon>Pseudomonadota</taxon>
        <taxon>Alphaproteobacteria</taxon>
        <taxon>Sphingomonadales</taxon>
        <taxon>Sphingomonadaceae</taxon>
        <taxon>Sphingomonas</taxon>
    </lineage>
</organism>
<dbReference type="InterPro" id="IPR005490">
    <property type="entry name" value="LD_TPept_cat_dom"/>
</dbReference>
<evidence type="ECO:0000256" key="6">
    <source>
        <dbReference type="ARBA" id="ARBA00023316"/>
    </source>
</evidence>
<dbReference type="Pfam" id="PF20142">
    <property type="entry name" value="Scaffold"/>
    <property type="match status" value="1"/>
</dbReference>
<evidence type="ECO:0000256" key="4">
    <source>
        <dbReference type="ARBA" id="ARBA00022960"/>
    </source>
</evidence>
<protein>
    <submittedName>
        <fullName evidence="10">L,D-transpeptidase family protein</fullName>
    </submittedName>
</protein>
<proteinExistence type="inferred from homology"/>
<evidence type="ECO:0000256" key="3">
    <source>
        <dbReference type="ARBA" id="ARBA00022679"/>
    </source>
</evidence>
<evidence type="ECO:0000313" key="10">
    <source>
        <dbReference type="EMBL" id="MBW6529384.1"/>
    </source>
</evidence>
<keyword evidence="3" id="KW-0808">Transferase</keyword>
<evidence type="ECO:0000256" key="1">
    <source>
        <dbReference type="ARBA" id="ARBA00004752"/>
    </source>
</evidence>
<keyword evidence="5 7" id="KW-0573">Peptidoglycan synthesis</keyword>
<dbReference type="EMBL" id="JAHXZN010000001">
    <property type="protein sequence ID" value="MBW6529384.1"/>
    <property type="molecule type" value="Genomic_DNA"/>
</dbReference>
<dbReference type="Proteomes" id="UP000759103">
    <property type="component" value="Unassembled WGS sequence"/>
</dbReference>
<dbReference type="PANTHER" id="PTHR41533:SF2">
    <property type="entry name" value="BLR7131 PROTEIN"/>
    <property type="match status" value="1"/>
</dbReference>
<evidence type="ECO:0000313" key="11">
    <source>
        <dbReference type="Proteomes" id="UP000759103"/>
    </source>
</evidence>
<sequence length="447" mass="49186">MRRAGRWRTAVLLLLAAAAPAGAERGAAAAPRTASARATADDAAERAVAAALRDRAGGWIGRVYAERGYRPLWAADGRLGPAADALLDDLETSALDGLVSSYGARDLRAQLAGARQRGDADSVARVELALSKAFTRYVRDQRRARDVGMIWADPSLKPKRLKLEAVLRAATFPRSFTDYVAGMEWMSPHYVRLRALVARARRDGVAPADEQRLRRNLERARLLPGPWTRHIVVDASSGRLWYYEAGRQVGTMKVVVGARETQTPLLAGVVQWAIVNPYWNVPTYLARKSVAPKVLAGRSLASLRMEALSDWSAAAQTLPAGAIDWHAIAAGTREIRLRELPGRGNSMGRVKFLFPNDEGIYLHDTPDRELLDRDDRHLSNGCIRLEKAPVLARWLIGRPLPPSTKNPEQAVALQVPVPVYLTYLTATESKARVVFRDDIYGRDAARS</sequence>
<evidence type="ECO:0000256" key="7">
    <source>
        <dbReference type="PROSITE-ProRule" id="PRU01373"/>
    </source>
</evidence>
<reference evidence="10 11" key="1">
    <citation type="submission" date="2021-07" db="EMBL/GenBank/DDBJ databases">
        <title>Sphingomonas sp.</title>
        <authorList>
            <person name="Feng G."/>
            <person name="Li J."/>
            <person name="Pan M."/>
        </authorList>
    </citation>
    <scope>NUCLEOTIDE SEQUENCE [LARGE SCALE GENOMIC DNA]</scope>
    <source>
        <strain evidence="10 11">RRHST34</strain>
    </source>
</reference>
<evidence type="ECO:0000256" key="8">
    <source>
        <dbReference type="SAM" id="SignalP"/>
    </source>
</evidence>
<dbReference type="SUPFAM" id="SSF141523">
    <property type="entry name" value="L,D-transpeptidase catalytic domain-like"/>
    <property type="match status" value="1"/>
</dbReference>
<dbReference type="Gene3D" id="2.40.440.10">
    <property type="entry name" value="L,D-transpeptidase catalytic domain-like"/>
    <property type="match status" value="1"/>
</dbReference>
<comment type="similarity">
    <text evidence="2">Belongs to the YkuD family.</text>
</comment>
<evidence type="ECO:0000259" key="9">
    <source>
        <dbReference type="PROSITE" id="PS52029"/>
    </source>
</evidence>
<feature type="signal peptide" evidence="8">
    <location>
        <begin position="1"/>
        <end position="23"/>
    </location>
</feature>
<keyword evidence="6 7" id="KW-0961">Cell wall biogenesis/degradation</keyword>
<feature type="active site" description="Nucleophile" evidence="7">
    <location>
        <position position="382"/>
    </location>
</feature>
<dbReference type="PROSITE" id="PS52029">
    <property type="entry name" value="LD_TPASE"/>
    <property type="match status" value="1"/>
</dbReference>
<comment type="caution">
    <text evidence="10">The sequence shown here is derived from an EMBL/GenBank/DDBJ whole genome shotgun (WGS) entry which is preliminary data.</text>
</comment>
<dbReference type="InterPro" id="IPR045380">
    <property type="entry name" value="LD_TPept_scaffold_dom"/>
</dbReference>
<evidence type="ECO:0000256" key="5">
    <source>
        <dbReference type="ARBA" id="ARBA00022984"/>
    </source>
</evidence>
<dbReference type="InterPro" id="IPR038063">
    <property type="entry name" value="Transpep_catalytic_dom"/>
</dbReference>
<comment type="pathway">
    <text evidence="1 7">Cell wall biogenesis; peptidoglycan biosynthesis.</text>
</comment>
<feature type="chain" id="PRO_5046704142" evidence="8">
    <location>
        <begin position="24"/>
        <end position="447"/>
    </location>
</feature>
<accession>A0ABS7BIX4</accession>
<keyword evidence="11" id="KW-1185">Reference proteome</keyword>
<dbReference type="PANTHER" id="PTHR41533">
    <property type="entry name" value="L,D-TRANSPEPTIDASE HI_1667-RELATED"/>
    <property type="match status" value="1"/>
</dbReference>
<dbReference type="InterPro" id="IPR052905">
    <property type="entry name" value="LD-transpeptidase_YkuD-like"/>
</dbReference>
<evidence type="ECO:0000256" key="2">
    <source>
        <dbReference type="ARBA" id="ARBA00005992"/>
    </source>
</evidence>
<name>A0ABS7BIX4_9SPHN</name>
<dbReference type="Pfam" id="PF03734">
    <property type="entry name" value="YkuD"/>
    <property type="match status" value="1"/>
</dbReference>